<dbReference type="RefSeq" id="WP_387720011.1">
    <property type="nucleotide sequence ID" value="NZ_JBIAPI010000005.1"/>
</dbReference>
<keyword evidence="3" id="KW-1185">Reference proteome</keyword>
<dbReference type="Proteomes" id="UP001601948">
    <property type="component" value="Unassembled WGS sequence"/>
</dbReference>
<feature type="chain" id="PRO_5046952624" description="Secreted protein" evidence="1">
    <location>
        <begin position="30"/>
        <end position="156"/>
    </location>
</feature>
<accession>A0ABW6QW71</accession>
<gene>
    <name evidence="2" type="ORF">ACFYV7_22140</name>
</gene>
<keyword evidence="1" id="KW-0732">Signal</keyword>
<name>A0ABW6QW71_9NOCA</name>
<evidence type="ECO:0000256" key="1">
    <source>
        <dbReference type="SAM" id="SignalP"/>
    </source>
</evidence>
<feature type="signal peptide" evidence="1">
    <location>
        <begin position="1"/>
        <end position="29"/>
    </location>
</feature>
<organism evidence="2 3">
    <name type="scientific">Nocardia suismassiliense</name>
    <dbReference type="NCBI Taxonomy" id="2077092"/>
    <lineage>
        <taxon>Bacteria</taxon>
        <taxon>Bacillati</taxon>
        <taxon>Actinomycetota</taxon>
        <taxon>Actinomycetes</taxon>
        <taxon>Mycobacteriales</taxon>
        <taxon>Nocardiaceae</taxon>
        <taxon>Nocardia</taxon>
    </lineage>
</organism>
<comment type="caution">
    <text evidence="2">The sequence shown here is derived from an EMBL/GenBank/DDBJ whole genome shotgun (WGS) entry which is preliminary data.</text>
</comment>
<reference evidence="2 3" key="1">
    <citation type="submission" date="2024-10" db="EMBL/GenBank/DDBJ databases">
        <title>The Natural Products Discovery Center: Release of the First 8490 Sequenced Strains for Exploring Actinobacteria Biosynthetic Diversity.</title>
        <authorList>
            <person name="Kalkreuter E."/>
            <person name="Kautsar S.A."/>
            <person name="Yang D."/>
            <person name="Bader C.D."/>
            <person name="Teijaro C.N."/>
            <person name="Fluegel L."/>
            <person name="Davis C.M."/>
            <person name="Simpson J.R."/>
            <person name="Lauterbach L."/>
            <person name="Steele A.D."/>
            <person name="Gui C."/>
            <person name="Meng S."/>
            <person name="Li G."/>
            <person name="Viehrig K."/>
            <person name="Ye F."/>
            <person name="Su P."/>
            <person name="Kiefer A.F."/>
            <person name="Nichols A."/>
            <person name="Cepeda A.J."/>
            <person name="Yan W."/>
            <person name="Fan B."/>
            <person name="Jiang Y."/>
            <person name="Adhikari A."/>
            <person name="Zheng C.-J."/>
            <person name="Schuster L."/>
            <person name="Cowan T.M."/>
            <person name="Smanski M.J."/>
            <person name="Chevrette M.G."/>
            <person name="De Carvalho L.P.S."/>
            <person name="Shen B."/>
        </authorList>
    </citation>
    <scope>NUCLEOTIDE SEQUENCE [LARGE SCALE GENOMIC DNA]</scope>
    <source>
        <strain evidence="2 3">NPDC003040</strain>
    </source>
</reference>
<evidence type="ECO:0000313" key="3">
    <source>
        <dbReference type="Proteomes" id="UP001601948"/>
    </source>
</evidence>
<evidence type="ECO:0000313" key="2">
    <source>
        <dbReference type="EMBL" id="MFF3225510.1"/>
    </source>
</evidence>
<protein>
    <recommendedName>
        <fullName evidence="4">Secreted protein</fullName>
    </recommendedName>
</protein>
<sequence>MSIGSLSRVLSCVFVGAAPLLMVAPAASAAPGSSPYECSGIYLTSDGSAEVESCIYAENGVPRAFGGITFKNDSINSKNCTMVVTVVDKDAYANGGTDEHVATSGPFPCTNGRYPSPPLTVDQALAKPGHRYVSFTEVTKDGNGIIRMYSPELILP</sequence>
<dbReference type="EMBL" id="JBIAPI010000005">
    <property type="protein sequence ID" value="MFF3225510.1"/>
    <property type="molecule type" value="Genomic_DNA"/>
</dbReference>
<evidence type="ECO:0008006" key="4">
    <source>
        <dbReference type="Google" id="ProtNLM"/>
    </source>
</evidence>
<proteinExistence type="predicted"/>